<proteinExistence type="predicted"/>
<evidence type="ECO:0000313" key="3">
    <source>
        <dbReference type="Proteomes" id="UP000277214"/>
    </source>
</evidence>
<dbReference type="EMBL" id="LR134149">
    <property type="protein sequence ID" value="VEA33872.1"/>
    <property type="molecule type" value="Genomic_DNA"/>
</dbReference>
<dbReference type="Proteomes" id="UP000277214">
    <property type="component" value="Chromosome 1"/>
</dbReference>
<protein>
    <submittedName>
        <fullName evidence="2">Outer membrane protein W</fullName>
    </submittedName>
</protein>
<keyword evidence="1" id="KW-0732">Signal</keyword>
<accession>A0A3S4FSU0</accession>
<sequence>MKKFTVAALALTTLLSGSAFAHEAGEFFMRAGPATVRPTEGAGGTLGHLNGLM</sequence>
<evidence type="ECO:0000256" key="1">
    <source>
        <dbReference type="SAM" id="SignalP"/>
    </source>
</evidence>
<feature type="signal peptide" evidence="1">
    <location>
        <begin position="1"/>
        <end position="21"/>
    </location>
</feature>
<organism evidence="2 3">
    <name type="scientific">Salmonella enterica I</name>
    <dbReference type="NCBI Taxonomy" id="59201"/>
    <lineage>
        <taxon>Bacteria</taxon>
        <taxon>Pseudomonadati</taxon>
        <taxon>Pseudomonadota</taxon>
        <taxon>Gammaproteobacteria</taxon>
        <taxon>Enterobacterales</taxon>
        <taxon>Enterobacteriaceae</taxon>
        <taxon>Salmonella</taxon>
    </lineage>
</organism>
<dbReference type="AlphaFoldDB" id="A0A3S4FSU0"/>
<name>A0A3S4FSU0_SALET</name>
<evidence type="ECO:0000313" key="2">
    <source>
        <dbReference type="EMBL" id="VEA33872.1"/>
    </source>
</evidence>
<reference evidence="2 3" key="1">
    <citation type="submission" date="2018-12" db="EMBL/GenBank/DDBJ databases">
        <authorList>
            <consortium name="Pathogen Informatics"/>
        </authorList>
    </citation>
    <scope>NUCLEOTIDE SEQUENCE [LARGE SCALE GENOMIC DNA]</scope>
    <source>
        <strain evidence="2 3">NCTC8272</strain>
    </source>
</reference>
<feature type="chain" id="PRO_5018578946" evidence="1">
    <location>
        <begin position="22"/>
        <end position="53"/>
    </location>
</feature>
<gene>
    <name evidence="2" type="primary">ompW_1</name>
    <name evidence="2" type="ORF">NCTC8272_01259</name>
</gene>